<dbReference type="GeneID" id="5894715"/>
<gene>
    <name evidence="2" type="ORF">MONBRDRAFT_28947</name>
</gene>
<evidence type="ECO:0008006" key="4">
    <source>
        <dbReference type="Google" id="ProtNLM"/>
    </source>
</evidence>
<protein>
    <recommendedName>
        <fullName evidence="4">CCR4-NOT transcription complex subunit 11</fullName>
    </recommendedName>
</protein>
<organism evidence="2 3">
    <name type="scientific">Monosiga brevicollis</name>
    <name type="common">Choanoflagellate</name>
    <dbReference type="NCBI Taxonomy" id="81824"/>
    <lineage>
        <taxon>Eukaryota</taxon>
        <taxon>Choanoflagellata</taxon>
        <taxon>Craspedida</taxon>
        <taxon>Salpingoecidae</taxon>
        <taxon>Monosiga</taxon>
    </lineage>
</organism>
<dbReference type="InParanoid" id="A9V9M7"/>
<accession>A9V9M7</accession>
<evidence type="ECO:0000256" key="1">
    <source>
        <dbReference type="SAM" id="SignalP"/>
    </source>
</evidence>
<name>A9V9M7_MONBE</name>
<dbReference type="EMBL" id="CH991571">
    <property type="protein sequence ID" value="EDQ85696.1"/>
    <property type="molecule type" value="Genomic_DNA"/>
</dbReference>
<dbReference type="AlphaFoldDB" id="A9V9M7"/>
<dbReference type="RefSeq" id="XP_001749411.1">
    <property type="nucleotide sequence ID" value="XM_001749359.1"/>
</dbReference>
<keyword evidence="1" id="KW-0732">Signal</keyword>
<evidence type="ECO:0000313" key="3">
    <source>
        <dbReference type="Proteomes" id="UP000001357"/>
    </source>
</evidence>
<sequence length="300" mass="32278">MSAPTTVAGALLLFDILQQVPGDRYSSPSEVTKWLLAVSQPWSDHALAVFVAHLSQRHQPHPWNKNTALQALLLRLPSEDSAASAAAIFQAATLSPPPQDRPKSLRSSDSPPSIAHLVFPATSEQQALPDKDMVDGARLGLSAAGVTPTSPCPQSKPALQAHQAPSALVPERHVGILLNALKYLEPGSDALNLIDAYLGALFDRHPPDYVLQALVHVARTFPERHLLQVLEVLVCYPQQVHLLRPMLRRAQALHSLTACIATILSMAPLTTYRILLDVSCQCHRDPPASTATAPPGANNA</sequence>
<dbReference type="KEGG" id="mbr:MONBRDRAFT_28947"/>
<feature type="chain" id="PRO_5002742996" description="CCR4-NOT transcription complex subunit 11" evidence="1">
    <location>
        <begin position="23"/>
        <end position="300"/>
    </location>
</feature>
<feature type="signal peptide" evidence="1">
    <location>
        <begin position="1"/>
        <end position="22"/>
    </location>
</feature>
<keyword evidence="3" id="KW-1185">Reference proteome</keyword>
<proteinExistence type="predicted"/>
<evidence type="ECO:0000313" key="2">
    <source>
        <dbReference type="EMBL" id="EDQ85696.1"/>
    </source>
</evidence>
<dbReference type="Proteomes" id="UP000001357">
    <property type="component" value="Unassembled WGS sequence"/>
</dbReference>
<reference evidence="2 3" key="1">
    <citation type="journal article" date="2008" name="Nature">
        <title>The genome of the choanoflagellate Monosiga brevicollis and the origin of metazoans.</title>
        <authorList>
            <consortium name="JGI Sequencing"/>
            <person name="King N."/>
            <person name="Westbrook M.J."/>
            <person name="Young S.L."/>
            <person name="Kuo A."/>
            <person name="Abedin M."/>
            <person name="Chapman J."/>
            <person name="Fairclough S."/>
            <person name="Hellsten U."/>
            <person name="Isogai Y."/>
            <person name="Letunic I."/>
            <person name="Marr M."/>
            <person name="Pincus D."/>
            <person name="Putnam N."/>
            <person name="Rokas A."/>
            <person name="Wright K.J."/>
            <person name="Zuzow R."/>
            <person name="Dirks W."/>
            <person name="Good M."/>
            <person name="Goodstein D."/>
            <person name="Lemons D."/>
            <person name="Li W."/>
            <person name="Lyons J.B."/>
            <person name="Morris A."/>
            <person name="Nichols S."/>
            <person name="Richter D.J."/>
            <person name="Salamov A."/>
            <person name="Bork P."/>
            <person name="Lim W.A."/>
            <person name="Manning G."/>
            <person name="Miller W.T."/>
            <person name="McGinnis W."/>
            <person name="Shapiro H."/>
            <person name="Tjian R."/>
            <person name="Grigoriev I.V."/>
            <person name="Rokhsar D."/>
        </authorList>
    </citation>
    <scope>NUCLEOTIDE SEQUENCE [LARGE SCALE GENOMIC DNA]</scope>
    <source>
        <strain evidence="3">MX1 / ATCC 50154</strain>
    </source>
</reference>